<feature type="compositionally biased region" description="Polar residues" evidence="1">
    <location>
        <begin position="1"/>
        <end position="23"/>
    </location>
</feature>
<organism evidence="2">
    <name type="scientific">Rhizophora mucronata</name>
    <name type="common">Asiatic mangrove</name>
    <dbReference type="NCBI Taxonomy" id="61149"/>
    <lineage>
        <taxon>Eukaryota</taxon>
        <taxon>Viridiplantae</taxon>
        <taxon>Streptophyta</taxon>
        <taxon>Embryophyta</taxon>
        <taxon>Tracheophyta</taxon>
        <taxon>Spermatophyta</taxon>
        <taxon>Magnoliopsida</taxon>
        <taxon>eudicotyledons</taxon>
        <taxon>Gunneridae</taxon>
        <taxon>Pentapetalae</taxon>
        <taxon>rosids</taxon>
        <taxon>fabids</taxon>
        <taxon>Malpighiales</taxon>
        <taxon>Rhizophoraceae</taxon>
        <taxon>Rhizophora</taxon>
    </lineage>
</organism>
<evidence type="ECO:0000256" key="1">
    <source>
        <dbReference type="SAM" id="MobiDB-lite"/>
    </source>
</evidence>
<protein>
    <submittedName>
        <fullName evidence="2">Uncharacterized protein LOC103416104</fullName>
    </submittedName>
</protein>
<reference evidence="2" key="1">
    <citation type="submission" date="2018-02" db="EMBL/GenBank/DDBJ databases">
        <title>Rhizophora mucronata_Transcriptome.</title>
        <authorList>
            <person name="Meera S.P."/>
            <person name="Sreeshan A."/>
            <person name="Augustine A."/>
        </authorList>
    </citation>
    <scope>NUCLEOTIDE SEQUENCE</scope>
    <source>
        <tissue evidence="2">Leaf</tissue>
    </source>
</reference>
<proteinExistence type="predicted"/>
<dbReference type="AlphaFoldDB" id="A0A2P2NWZ2"/>
<sequence>MGKITQQDSANAATHLQKASSMENAGPYVVNKARISKPLECKRNEKS</sequence>
<name>A0A2P2NWZ2_RHIMU</name>
<dbReference type="EMBL" id="GGEC01066499">
    <property type="protein sequence ID" value="MBX46983.1"/>
    <property type="molecule type" value="Transcribed_RNA"/>
</dbReference>
<accession>A0A2P2NWZ2</accession>
<evidence type="ECO:0000313" key="2">
    <source>
        <dbReference type="EMBL" id="MBX46983.1"/>
    </source>
</evidence>
<feature type="region of interest" description="Disordered" evidence="1">
    <location>
        <begin position="1"/>
        <end position="29"/>
    </location>
</feature>